<evidence type="ECO:0000313" key="6">
    <source>
        <dbReference type="EMBL" id="QPC98417.1"/>
    </source>
</evidence>
<evidence type="ECO:0000256" key="2">
    <source>
        <dbReference type="ARBA" id="ARBA00022989"/>
    </source>
</evidence>
<dbReference type="PROSITE" id="PS50850">
    <property type="entry name" value="MFS"/>
    <property type="match status" value="1"/>
</dbReference>
<feature type="transmembrane region" description="Helical" evidence="4">
    <location>
        <begin position="56"/>
        <end position="75"/>
    </location>
</feature>
<dbReference type="PANTHER" id="PTHR23528">
    <property type="match status" value="1"/>
</dbReference>
<dbReference type="CDD" id="cd06174">
    <property type="entry name" value="MFS"/>
    <property type="match status" value="1"/>
</dbReference>
<evidence type="ECO:0000256" key="1">
    <source>
        <dbReference type="ARBA" id="ARBA00022692"/>
    </source>
</evidence>
<evidence type="ECO:0000256" key="4">
    <source>
        <dbReference type="SAM" id="Phobius"/>
    </source>
</evidence>
<dbReference type="GO" id="GO:0022857">
    <property type="term" value="F:transmembrane transporter activity"/>
    <property type="evidence" value="ECO:0007669"/>
    <property type="project" value="InterPro"/>
</dbReference>
<dbReference type="PANTHER" id="PTHR23528:SF1">
    <property type="entry name" value="MAJOR FACILITATOR SUPERFAMILY (MFS) PROFILE DOMAIN-CONTAINING PROTEIN"/>
    <property type="match status" value="1"/>
</dbReference>
<keyword evidence="7" id="KW-1185">Reference proteome</keyword>
<feature type="transmembrane region" description="Helical" evidence="4">
    <location>
        <begin position="288"/>
        <end position="307"/>
    </location>
</feature>
<evidence type="ECO:0000313" key="7">
    <source>
        <dbReference type="Proteomes" id="UP000594459"/>
    </source>
</evidence>
<feature type="transmembrane region" description="Helical" evidence="4">
    <location>
        <begin position="18"/>
        <end position="36"/>
    </location>
</feature>
<sequence>MHTVTPDRPHHQQQSLRFLMLYALAAAGGSAAYAPFLTLLLPVRVTGQWGAQGLEILSYTAFAGAVAASIANIVFGWLSDRTRNRRGWILAGVFVSGVLLVAMQHVETVASLLAMIVLWQVGLNMMLNPLLAWAGDCVPDEQKGLLGGLLSIAPALGAFTGMIITYPGLAGGDTRLVLNAVIVAAMILPVVFFGRPRPMPHLVTAMHEEGRPAEHAKDEPVRRMWIARLLVQIAEAALFAFLLLWLRSIDGTMTDNDTARVFTVVLIASVPLALVIGRWSDKVDRPRLPLTVTAGGAALGLVALAGAHTGPTAMAAYVLFGVMAGIFLALHSSQTLRVLPRPGTRGRDLGIFNLTNTVPSLVMPWIVLALIPAFGFQGLFLLLAGLSAVACLLLATMPRI</sequence>
<dbReference type="InterPro" id="IPR011701">
    <property type="entry name" value="MFS"/>
</dbReference>
<organism evidence="6 7">
    <name type="scientific">Qipengyuania soli</name>
    <dbReference type="NCBI Taxonomy" id="2782568"/>
    <lineage>
        <taxon>Bacteria</taxon>
        <taxon>Pseudomonadati</taxon>
        <taxon>Pseudomonadota</taxon>
        <taxon>Alphaproteobacteria</taxon>
        <taxon>Sphingomonadales</taxon>
        <taxon>Erythrobacteraceae</taxon>
        <taxon>Qipengyuania</taxon>
    </lineage>
</organism>
<reference evidence="6 7" key="1">
    <citation type="submission" date="2020-11" db="EMBL/GenBank/DDBJ databases">
        <title>The genome sequence of Erythrobacter sp. 6D36.</title>
        <authorList>
            <person name="Liu Y."/>
        </authorList>
    </citation>
    <scope>NUCLEOTIDE SEQUENCE [LARGE SCALE GENOMIC DNA]</scope>
    <source>
        <strain evidence="6 7">6D36</strain>
    </source>
</reference>
<feature type="domain" description="Major facilitator superfamily (MFS) profile" evidence="5">
    <location>
        <begin position="220"/>
        <end position="400"/>
    </location>
</feature>
<dbReference type="RefSeq" id="WP_200981426.1">
    <property type="nucleotide sequence ID" value="NZ_CP064654.1"/>
</dbReference>
<evidence type="ECO:0000259" key="5">
    <source>
        <dbReference type="PROSITE" id="PS50850"/>
    </source>
</evidence>
<feature type="transmembrane region" description="Helical" evidence="4">
    <location>
        <begin position="379"/>
        <end position="397"/>
    </location>
</feature>
<name>A0A7S8IUB7_9SPHN</name>
<dbReference type="Gene3D" id="1.20.1250.20">
    <property type="entry name" value="MFS general substrate transporter like domains"/>
    <property type="match status" value="2"/>
</dbReference>
<feature type="transmembrane region" description="Helical" evidence="4">
    <location>
        <begin position="145"/>
        <end position="164"/>
    </location>
</feature>
<dbReference type="Pfam" id="PF07690">
    <property type="entry name" value="MFS_1"/>
    <property type="match status" value="1"/>
</dbReference>
<accession>A0A7S8IUB7</accession>
<feature type="transmembrane region" description="Helical" evidence="4">
    <location>
        <begin position="351"/>
        <end position="373"/>
    </location>
</feature>
<evidence type="ECO:0000256" key="3">
    <source>
        <dbReference type="ARBA" id="ARBA00023136"/>
    </source>
</evidence>
<dbReference type="EMBL" id="CP064654">
    <property type="protein sequence ID" value="QPC98417.1"/>
    <property type="molecule type" value="Genomic_DNA"/>
</dbReference>
<gene>
    <name evidence="6" type="ORF">IRL76_11240</name>
</gene>
<dbReference type="AlphaFoldDB" id="A0A7S8IUB7"/>
<dbReference type="InterPro" id="IPR036259">
    <property type="entry name" value="MFS_trans_sf"/>
</dbReference>
<protein>
    <submittedName>
        <fullName evidence="6">MFS transporter</fullName>
    </submittedName>
</protein>
<feature type="transmembrane region" description="Helical" evidence="4">
    <location>
        <begin position="258"/>
        <end position="276"/>
    </location>
</feature>
<keyword evidence="3 4" id="KW-0472">Membrane</keyword>
<dbReference type="SUPFAM" id="SSF103473">
    <property type="entry name" value="MFS general substrate transporter"/>
    <property type="match status" value="1"/>
</dbReference>
<keyword evidence="1 4" id="KW-0812">Transmembrane</keyword>
<feature type="transmembrane region" description="Helical" evidence="4">
    <location>
        <begin position="176"/>
        <end position="194"/>
    </location>
</feature>
<feature type="transmembrane region" description="Helical" evidence="4">
    <location>
        <begin position="87"/>
        <end position="106"/>
    </location>
</feature>
<dbReference type="Proteomes" id="UP000594459">
    <property type="component" value="Chromosome"/>
</dbReference>
<feature type="transmembrane region" description="Helical" evidence="4">
    <location>
        <begin position="112"/>
        <end position="133"/>
    </location>
</feature>
<feature type="transmembrane region" description="Helical" evidence="4">
    <location>
        <begin position="225"/>
        <end position="246"/>
    </location>
</feature>
<dbReference type="InterPro" id="IPR020846">
    <property type="entry name" value="MFS_dom"/>
</dbReference>
<proteinExistence type="predicted"/>
<keyword evidence="2 4" id="KW-1133">Transmembrane helix</keyword>
<dbReference type="KEGG" id="qso:IRL76_11240"/>
<feature type="transmembrane region" description="Helical" evidence="4">
    <location>
        <begin position="313"/>
        <end position="330"/>
    </location>
</feature>